<organism evidence="2 3">
    <name type="scientific">Dermacoccus abyssi</name>
    <dbReference type="NCBI Taxonomy" id="322596"/>
    <lineage>
        <taxon>Bacteria</taxon>
        <taxon>Bacillati</taxon>
        <taxon>Actinomycetota</taxon>
        <taxon>Actinomycetes</taxon>
        <taxon>Micrococcales</taxon>
        <taxon>Dermacoccaceae</taxon>
        <taxon>Dermacoccus</taxon>
    </lineage>
</organism>
<reference evidence="2 3" key="1">
    <citation type="submission" date="2019-08" db="EMBL/GenBank/DDBJ databases">
        <title>Dermacoccus abyssi strain HZAU 226, whole genome Nanopore sequencing project.</title>
        <authorList>
            <person name="Guo A."/>
            <person name="Zhang X."/>
            <person name="Ruan Y."/>
            <person name="Liu W."/>
            <person name="Chen Q."/>
            <person name="Gu L."/>
        </authorList>
    </citation>
    <scope>NUCLEOTIDE SEQUENCE [LARGE SCALE GENOMIC DNA]</scope>
    <source>
        <strain evidence="2 3">HZAU 226</strain>
    </source>
</reference>
<proteinExistence type="predicted"/>
<name>A0ABX5Z5A7_9MICO</name>
<sequence length="60" mass="6225">MTVVNPFSLATTTAAETSAVTTEARESAPAPVTPYDALCTDTTRPAAFTMTFREPTTAAA</sequence>
<gene>
    <name evidence="2" type="ORF">FV141_00335</name>
</gene>
<feature type="compositionally biased region" description="Low complexity" evidence="1">
    <location>
        <begin position="8"/>
        <end position="22"/>
    </location>
</feature>
<keyword evidence="3" id="KW-1185">Reference proteome</keyword>
<dbReference type="EMBL" id="CP043031">
    <property type="protein sequence ID" value="QEH92156.1"/>
    <property type="molecule type" value="Genomic_DNA"/>
</dbReference>
<evidence type="ECO:0000313" key="3">
    <source>
        <dbReference type="Proteomes" id="UP000323565"/>
    </source>
</evidence>
<dbReference type="Proteomes" id="UP000323565">
    <property type="component" value="Chromosome"/>
</dbReference>
<evidence type="ECO:0000256" key="1">
    <source>
        <dbReference type="SAM" id="MobiDB-lite"/>
    </source>
</evidence>
<feature type="region of interest" description="Disordered" evidence="1">
    <location>
        <begin position="1"/>
        <end position="36"/>
    </location>
</feature>
<accession>A0ABX5Z5A7</accession>
<protein>
    <submittedName>
        <fullName evidence="2">Uncharacterized protein</fullName>
    </submittedName>
</protein>
<evidence type="ECO:0000313" key="2">
    <source>
        <dbReference type="EMBL" id="QEH92156.1"/>
    </source>
</evidence>